<protein>
    <submittedName>
        <fullName evidence="2">Uncharacterized protein</fullName>
    </submittedName>
</protein>
<proteinExistence type="predicted"/>
<evidence type="ECO:0000313" key="2">
    <source>
        <dbReference type="EMBL" id="ROV90463.1"/>
    </source>
</evidence>
<keyword evidence="3" id="KW-1185">Reference proteome</keyword>
<feature type="region of interest" description="Disordered" evidence="1">
    <location>
        <begin position="28"/>
        <end position="47"/>
    </location>
</feature>
<name>A0A423VHF8_CYTCH</name>
<dbReference type="Proteomes" id="UP000284375">
    <property type="component" value="Unassembled WGS sequence"/>
</dbReference>
<organism evidence="2 3">
    <name type="scientific">Cytospora chrysosperma</name>
    <name type="common">Cytospora canker fungus</name>
    <name type="synonym">Sphaeria chrysosperma</name>
    <dbReference type="NCBI Taxonomy" id="252740"/>
    <lineage>
        <taxon>Eukaryota</taxon>
        <taxon>Fungi</taxon>
        <taxon>Dikarya</taxon>
        <taxon>Ascomycota</taxon>
        <taxon>Pezizomycotina</taxon>
        <taxon>Sordariomycetes</taxon>
        <taxon>Sordariomycetidae</taxon>
        <taxon>Diaporthales</taxon>
        <taxon>Cytosporaceae</taxon>
        <taxon>Cytospora</taxon>
    </lineage>
</organism>
<dbReference type="AlphaFoldDB" id="A0A423VHF8"/>
<sequence length="100" mass="11302">MCVQPEPAVAKQEETIVWIVIQRPMNRHDEDQSMASHTSESQDTLHGLGCDPMARWMRESPVDSSWHDVQECRLVEDVRSAEPKNTSVPSSMHAARSMGQ</sequence>
<feature type="compositionally biased region" description="Polar residues" evidence="1">
    <location>
        <begin position="33"/>
        <end position="44"/>
    </location>
</feature>
<gene>
    <name evidence="2" type="ORF">VSDG_08481</name>
</gene>
<evidence type="ECO:0000256" key="1">
    <source>
        <dbReference type="SAM" id="MobiDB-lite"/>
    </source>
</evidence>
<dbReference type="OrthoDB" id="10515061at2759"/>
<dbReference type="EMBL" id="LJZO01000050">
    <property type="protein sequence ID" value="ROV90463.1"/>
    <property type="molecule type" value="Genomic_DNA"/>
</dbReference>
<accession>A0A423VHF8</accession>
<comment type="caution">
    <text evidence="2">The sequence shown here is derived from an EMBL/GenBank/DDBJ whole genome shotgun (WGS) entry which is preliminary data.</text>
</comment>
<evidence type="ECO:0000313" key="3">
    <source>
        <dbReference type="Proteomes" id="UP000284375"/>
    </source>
</evidence>
<reference evidence="2 3" key="1">
    <citation type="submission" date="2015-09" db="EMBL/GenBank/DDBJ databases">
        <title>Host preference determinants of Valsa canker pathogens revealed by comparative genomics.</title>
        <authorList>
            <person name="Yin Z."/>
            <person name="Huang L."/>
        </authorList>
    </citation>
    <scope>NUCLEOTIDE SEQUENCE [LARGE SCALE GENOMIC DNA]</scope>
    <source>
        <strain evidence="2 3">YSFL</strain>
    </source>
</reference>
<feature type="region of interest" description="Disordered" evidence="1">
    <location>
        <begin position="77"/>
        <end position="100"/>
    </location>
</feature>